<dbReference type="SUPFAM" id="SSF55144">
    <property type="entry name" value="LigT-like"/>
    <property type="match status" value="1"/>
</dbReference>
<reference evidence="1 2" key="1">
    <citation type="submission" date="2019-11" db="EMBL/GenBank/DDBJ databases">
        <authorList>
            <person name="Li X.-J."/>
            <person name="Feng X.-M."/>
        </authorList>
    </citation>
    <scope>NUCLEOTIDE SEQUENCE [LARGE SCALE GENOMIC DNA]</scope>
    <source>
        <strain evidence="1 2">XMNu-373</strain>
    </source>
</reference>
<accession>A0A7K3M982</accession>
<keyword evidence="2" id="KW-1185">Reference proteome</keyword>
<evidence type="ECO:0000313" key="1">
    <source>
        <dbReference type="EMBL" id="NDL59833.1"/>
    </source>
</evidence>
<dbReference type="Proteomes" id="UP000460435">
    <property type="component" value="Unassembled WGS sequence"/>
</dbReference>
<proteinExistence type="predicted"/>
<sequence>MALAVCLLFDARGERAMCRLWDRLEENGVPSLRSHTHGRHVPHFSYAVLRSWQLDDVRAAVDALSSNGPVEFSFDGLGTFRRGRTWLIPALTSDVAFRQERVVEAVRAAGAELHRNYVPGAWIPHCTLAPRVQLTALSVVAAAVYDVLPLRARADHAALIDSGTGERWPLRGLP</sequence>
<dbReference type="AlphaFoldDB" id="A0A7K3M982"/>
<name>A0A7K3M982_9ACTN</name>
<dbReference type="RefSeq" id="WP_162452508.1">
    <property type="nucleotide sequence ID" value="NZ_WLZY01000008.1"/>
</dbReference>
<keyword evidence="1" id="KW-0436">Ligase</keyword>
<gene>
    <name evidence="1" type="ORF">F7O44_22420</name>
</gene>
<dbReference type="Pfam" id="PF13563">
    <property type="entry name" value="2_5_RNA_ligase2"/>
    <property type="match status" value="1"/>
</dbReference>
<dbReference type="EMBL" id="WLZY01000008">
    <property type="protein sequence ID" value="NDL59833.1"/>
    <property type="molecule type" value="Genomic_DNA"/>
</dbReference>
<dbReference type="Gene3D" id="3.90.1140.10">
    <property type="entry name" value="Cyclic phosphodiesterase"/>
    <property type="match status" value="1"/>
</dbReference>
<dbReference type="InterPro" id="IPR009097">
    <property type="entry name" value="Cyclic_Pdiesterase"/>
</dbReference>
<comment type="caution">
    <text evidence="1">The sequence shown here is derived from an EMBL/GenBank/DDBJ whole genome shotgun (WGS) entry which is preliminary data.</text>
</comment>
<evidence type="ECO:0000313" key="2">
    <source>
        <dbReference type="Proteomes" id="UP000460435"/>
    </source>
</evidence>
<organism evidence="1 2">
    <name type="scientific">Phytoactinopolyspora mesophila</name>
    <dbReference type="NCBI Taxonomy" id="2650750"/>
    <lineage>
        <taxon>Bacteria</taxon>
        <taxon>Bacillati</taxon>
        <taxon>Actinomycetota</taxon>
        <taxon>Actinomycetes</taxon>
        <taxon>Jiangellales</taxon>
        <taxon>Jiangellaceae</taxon>
        <taxon>Phytoactinopolyspora</taxon>
    </lineage>
</organism>
<dbReference type="GO" id="GO:0016874">
    <property type="term" value="F:ligase activity"/>
    <property type="evidence" value="ECO:0007669"/>
    <property type="project" value="UniProtKB-KW"/>
</dbReference>
<protein>
    <submittedName>
        <fullName evidence="1">2'-5' RNA ligase family protein</fullName>
    </submittedName>
</protein>